<dbReference type="RefSeq" id="WP_038679819.1">
    <property type="nucleotide sequence ID" value="NZ_BJMC01000027.1"/>
</dbReference>
<name>A0A0A1DKU6_NOCSI</name>
<reference evidence="1 2" key="1">
    <citation type="journal article" date="2015" name="Genome Announc.">
        <title>Complete Genome Sequence of Steroid-Transforming Nocardioides simplex VKM Ac-2033D.</title>
        <authorList>
            <person name="Shtratnikova V.Y."/>
            <person name="Schelkunov M.I."/>
            <person name="Pekov Y.A."/>
            <person name="Fokina V.V."/>
            <person name="Logacheva M.D."/>
            <person name="Sokolov S.L."/>
            <person name="Bragin E.Y."/>
            <person name="Ashapkin V.V."/>
            <person name="Donova M.V."/>
        </authorList>
    </citation>
    <scope>NUCLEOTIDE SEQUENCE [LARGE SCALE GENOMIC DNA]</scope>
    <source>
        <strain evidence="1 2">VKM Ac-2033D</strain>
    </source>
</reference>
<gene>
    <name evidence="1" type="ORF">KR76_16740</name>
</gene>
<dbReference type="AlphaFoldDB" id="A0A0A1DKU6"/>
<dbReference type="OrthoDB" id="3514784at2"/>
<dbReference type="HOGENOM" id="CLU_054936_0_0_11"/>
<dbReference type="GeneID" id="96610473"/>
<dbReference type="KEGG" id="psim:KR76_16740"/>
<proteinExistence type="predicted"/>
<dbReference type="eggNOG" id="ENOG502Z9G2">
    <property type="taxonomic scope" value="Bacteria"/>
</dbReference>
<dbReference type="InterPro" id="IPR048813">
    <property type="entry name" value="GP7-like"/>
</dbReference>
<evidence type="ECO:0000313" key="1">
    <source>
        <dbReference type="EMBL" id="AIY17996.1"/>
    </source>
</evidence>
<keyword evidence="2" id="KW-1185">Reference proteome</keyword>
<organism evidence="1 2">
    <name type="scientific">Nocardioides simplex</name>
    <name type="common">Arthrobacter simplex</name>
    <dbReference type="NCBI Taxonomy" id="2045"/>
    <lineage>
        <taxon>Bacteria</taxon>
        <taxon>Bacillati</taxon>
        <taxon>Actinomycetota</taxon>
        <taxon>Actinomycetes</taxon>
        <taxon>Propionibacteriales</taxon>
        <taxon>Nocardioidaceae</taxon>
        <taxon>Pimelobacter</taxon>
    </lineage>
</organism>
<dbReference type="NCBIfam" id="NF045672">
    <property type="entry name" value="MCP_gp7_epsi_15"/>
    <property type="match status" value="1"/>
</dbReference>
<accession>A0A0A1DKU6</accession>
<dbReference type="Proteomes" id="UP000030300">
    <property type="component" value="Chromosome"/>
</dbReference>
<dbReference type="STRING" id="2045.KR76_16740"/>
<evidence type="ECO:0000313" key="2">
    <source>
        <dbReference type="Proteomes" id="UP000030300"/>
    </source>
</evidence>
<protein>
    <submittedName>
        <fullName evidence="1">Uncharacterized protein</fullName>
    </submittedName>
</protein>
<dbReference type="EMBL" id="CP009896">
    <property type="protein sequence ID" value="AIY17996.1"/>
    <property type="molecule type" value="Genomic_DNA"/>
</dbReference>
<sequence>MPVSLAQAKLNTTDDVDLFVINEFLKQSWLVGNLPFHDAVNGAGAGGTLTYGYNRQITQATAGFRAINSEYTPQEVTKQRFSTDLKPLGGSFQIDRVLDKVAAAAETEFQMKNKIEGAVAAFNDAIINGDTAVDANGFDGLSKALTGSSTELGAAAGTDWTTVAAGNDTAFAAIDVVDELLAMLNGPATALLGNTKLLTKLRGIARRASMYVSDPVIIDEGPEGTIRVEKFGNVWIVDMGTKAGTNTDVIPVTAKTVGGQAGNYTDLYAVRLGMQGFHGVSLAGQPLINTWLPDFTTAGAVKTGEVELGPVSVALKATKAAAVRRNIRLS</sequence>